<gene>
    <name evidence="2" type="ORF">Lepil_1333</name>
</gene>
<dbReference type="HOGENOM" id="CLU_1353254_0_0_12"/>
<dbReference type="RefSeq" id="WP_002771165.1">
    <property type="nucleotide sequence ID" value="NZ_JH597773.1"/>
</dbReference>
<feature type="transmembrane region" description="Helical" evidence="1">
    <location>
        <begin position="136"/>
        <end position="157"/>
    </location>
</feature>
<keyword evidence="3" id="KW-1185">Reference proteome</keyword>
<reference evidence="2 3" key="1">
    <citation type="submission" date="2011-10" db="EMBL/GenBank/DDBJ databases">
        <title>The Improved High-Quality Draft genome of Leptonema illini DSM 21528.</title>
        <authorList>
            <consortium name="US DOE Joint Genome Institute (JGI-PGF)"/>
            <person name="Lucas S."/>
            <person name="Copeland A."/>
            <person name="Lapidus A."/>
            <person name="Glavina del Rio T."/>
            <person name="Dalin E."/>
            <person name="Tice H."/>
            <person name="Bruce D."/>
            <person name="Goodwin L."/>
            <person name="Pitluck S."/>
            <person name="Peters L."/>
            <person name="Mikhailova N."/>
            <person name="Held B."/>
            <person name="Kyrpides N."/>
            <person name="Mavromatis K."/>
            <person name="Ivanova N."/>
            <person name="Markowitz V."/>
            <person name="Cheng J.-F."/>
            <person name="Hugenholtz P."/>
            <person name="Woyke T."/>
            <person name="Wu D."/>
            <person name="Gronow S."/>
            <person name="Wellnitz S."/>
            <person name="Brambilla E.-M."/>
            <person name="Klenk H.-P."/>
            <person name="Eisen J.A."/>
        </authorList>
    </citation>
    <scope>NUCLEOTIDE SEQUENCE [LARGE SCALE GENOMIC DNA]</scope>
    <source>
        <strain evidence="2 3">DSM 21528</strain>
    </source>
</reference>
<evidence type="ECO:0000313" key="2">
    <source>
        <dbReference type="EMBL" id="EHQ06024.1"/>
    </source>
</evidence>
<sequence>MRYILEFVEFASIILTAPHSVVVAARQFERQSRYALLCSALASISLATGVFYARSSYRLSFLVLIPILAGMIFLFHRFYSRLLSARLLQHLMNSPAPMAQREGISTTLSTLLESSFLPGLFILPVCITAREFTMPALLLIPGIAAISFWILYIQFSGVRFIMETQKRPTILLLLRNHLMLATYPFLAIYVGMLLLISLTGIR</sequence>
<dbReference type="STRING" id="183.GCA_002009735_02363"/>
<keyword evidence="1" id="KW-1133">Transmembrane helix</keyword>
<proteinExistence type="predicted"/>
<organism evidence="2 3">
    <name type="scientific">Leptonema illini DSM 21528</name>
    <dbReference type="NCBI Taxonomy" id="929563"/>
    <lineage>
        <taxon>Bacteria</taxon>
        <taxon>Pseudomonadati</taxon>
        <taxon>Spirochaetota</taxon>
        <taxon>Spirochaetia</taxon>
        <taxon>Leptospirales</taxon>
        <taxon>Leptospiraceae</taxon>
        <taxon>Leptonema</taxon>
    </lineage>
</organism>
<protein>
    <submittedName>
        <fullName evidence="2">Uncharacterized protein</fullName>
    </submittedName>
</protein>
<keyword evidence="1" id="KW-0812">Transmembrane</keyword>
<dbReference type="Proteomes" id="UP000005737">
    <property type="component" value="Unassembled WGS sequence"/>
</dbReference>
<evidence type="ECO:0000256" key="1">
    <source>
        <dbReference type="SAM" id="Phobius"/>
    </source>
</evidence>
<accession>H2CJ84</accession>
<evidence type="ECO:0000313" key="3">
    <source>
        <dbReference type="Proteomes" id="UP000005737"/>
    </source>
</evidence>
<feature type="transmembrane region" description="Helical" evidence="1">
    <location>
        <begin position="34"/>
        <end position="53"/>
    </location>
</feature>
<dbReference type="EMBL" id="JH597773">
    <property type="protein sequence ID" value="EHQ06024.1"/>
    <property type="molecule type" value="Genomic_DNA"/>
</dbReference>
<dbReference type="AlphaFoldDB" id="H2CJ84"/>
<feature type="transmembrane region" description="Helical" evidence="1">
    <location>
        <begin position="178"/>
        <end position="201"/>
    </location>
</feature>
<keyword evidence="1" id="KW-0472">Membrane</keyword>
<feature type="transmembrane region" description="Helical" evidence="1">
    <location>
        <begin position="59"/>
        <end position="79"/>
    </location>
</feature>
<name>H2CJ84_9LEPT</name>